<name>A0A2Y9BM99_9FIRM</name>
<dbReference type="InterPro" id="IPR009057">
    <property type="entry name" value="Homeodomain-like_sf"/>
</dbReference>
<dbReference type="GO" id="GO:0043565">
    <property type="term" value="F:sequence-specific DNA binding"/>
    <property type="evidence" value="ECO:0007669"/>
    <property type="project" value="InterPro"/>
</dbReference>
<feature type="region of interest" description="Disordered" evidence="4">
    <location>
        <begin position="285"/>
        <end position="306"/>
    </location>
</feature>
<dbReference type="InterPro" id="IPR037923">
    <property type="entry name" value="HTH-like"/>
</dbReference>
<evidence type="ECO:0000313" key="7">
    <source>
        <dbReference type="Proteomes" id="UP000245845"/>
    </source>
</evidence>
<evidence type="ECO:0000256" key="1">
    <source>
        <dbReference type="ARBA" id="ARBA00023015"/>
    </source>
</evidence>
<dbReference type="PANTHER" id="PTHR43280">
    <property type="entry name" value="ARAC-FAMILY TRANSCRIPTIONAL REGULATOR"/>
    <property type="match status" value="1"/>
</dbReference>
<dbReference type="Pfam" id="PF12833">
    <property type="entry name" value="HTH_18"/>
    <property type="match status" value="1"/>
</dbReference>
<evidence type="ECO:0000256" key="3">
    <source>
        <dbReference type="ARBA" id="ARBA00023163"/>
    </source>
</evidence>
<keyword evidence="3" id="KW-0804">Transcription</keyword>
<evidence type="ECO:0000256" key="2">
    <source>
        <dbReference type="ARBA" id="ARBA00023125"/>
    </source>
</evidence>
<dbReference type="PANTHER" id="PTHR43280:SF28">
    <property type="entry name" value="HTH-TYPE TRANSCRIPTIONAL ACTIVATOR RHAS"/>
    <property type="match status" value="1"/>
</dbReference>
<dbReference type="EMBL" id="QGDL01000024">
    <property type="protein sequence ID" value="PWJ19053.1"/>
    <property type="molecule type" value="Genomic_DNA"/>
</dbReference>
<sequence>MGTFPIWHDDYLFTKGRIVLTEEQLHIPGIRVFGHHALYNAIPSLNWHCHDNAFEFSMPGQGTFTFSTLEKDYPFSGGEVFLSHPDEVHGTNQVPVTTGELYWFQLDISDENHFLFLNPEAARELILKLYSIPRHVIRTEIKKTLPIIETAFKLALGGTEIQMTSSLLQLFLQLIVMYSKKELSQISPDIKTVLEFIDNNITSDLSLDSLAALANLSCSQFKQKFKKQLGIAPRHFINQQKIEYAKTLLMEGKTVTETAMLLNFTTSSYFSTVFKKYTLYTPNEYQKKQPEKSRVGNPPPQHFNIS</sequence>
<dbReference type="OrthoDB" id="337756at2"/>
<dbReference type="InterPro" id="IPR018060">
    <property type="entry name" value="HTH_AraC"/>
</dbReference>
<evidence type="ECO:0000256" key="4">
    <source>
        <dbReference type="SAM" id="MobiDB-lite"/>
    </source>
</evidence>
<dbReference type="SUPFAM" id="SSF51215">
    <property type="entry name" value="Regulatory protein AraC"/>
    <property type="match status" value="1"/>
</dbReference>
<dbReference type="AlphaFoldDB" id="A0A2Y9BM99"/>
<feature type="compositionally biased region" description="Pro residues" evidence="4">
    <location>
        <begin position="297"/>
        <end position="306"/>
    </location>
</feature>
<keyword evidence="1" id="KW-0805">Transcription regulation</keyword>
<keyword evidence="2 6" id="KW-0238">DNA-binding</keyword>
<gene>
    <name evidence="6" type="ORF">A8806_12415</name>
</gene>
<accession>A0A2Y9BM99</accession>
<feature type="compositionally biased region" description="Basic and acidic residues" evidence="4">
    <location>
        <begin position="285"/>
        <end position="294"/>
    </location>
</feature>
<comment type="caution">
    <text evidence="6">The sequence shown here is derived from an EMBL/GenBank/DDBJ whole genome shotgun (WGS) entry which is preliminary data.</text>
</comment>
<dbReference type="GO" id="GO:0003700">
    <property type="term" value="F:DNA-binding transcription factor activity"/>
    <property type="evidence" value="ECO:0007669"/>
    <property type="project" value="InterPro"/>
</dbReference>
<proteinExistence type="predicted"/>
<feature type="domain" description="HTH araC/xylS-type" evidence="5">
    <location>
        <begin position="191"/>
        <end position="288"/>
    </location>
</feature>
<dbReference type="SUPFAM" id="SSF46689">
    <property type="entry name" value="Homeodomain-like"/>
    <property type="match status" value="2"/>
</dbReference>
<evidence type="ECO:0000313" key="6">
    <source>
        <dbReference type="EMBL" id="PWJ19053.1"/>
    </source>
</evidence>
<dbReference type="Proteomes" id="UP000245845">
    <property type="component" value="Unassembled WGS sequence"/>
</dbReference>
<dbReference type="RefSeq" id="WP_109733915.1">
    <property type="nucleotide sequence ID" value="NZ_BAAACK010000028.1"/>
</dbReference>
<dbReference type="SMART" id="SM00342">
    <property type="entry name" value="HTH_ARAC"/>
    <property type="match status" value="1"/>
</dbReference>
<dbReference type="Gene3D" id="1.10.10.60">
    <property type="entry name" value="Homeodomain-like"/>
    <property type="match status" value="2"/>
</dbReference>
<protein>
    <submittedName>
        <fullName evidence="6">AraC-like DNA-binding protein</fullName>
    </submittedName>
</protein>
<organism evidence="6 7">
    <name type="scientific">Faecalicatena orotica</name>
    <dbReference type="NCBI Taxonomy" id="1544"/>
    <lineage>
        <taxon>Bacteria</taxon>
        <taxon>Bacillati</taxon>
        <taxon>Bacillota</taxon>
        <taxon>Clostridia</taxon>
        <taxon>Lachnospirales</taxon>
        <taxon>Lachnospiraceae</taxon>
        <taxon>Faecalicatena</taxon>
    </lineage>
</organism>
<reference evidence="6 7" key="1">
    <citation type="submission" date="2018-05" db="EMBL/GenBank/DDBJ databases">
        <title>The Hungate 1000. A catalogue of reference genomes from the rumen microbiome.</title>
        <authorList>
            <person name="Kelly W."/>
        </authorList>
    </citation>
    <scope>NUCLEOTIDE SEQUENCE [LARGE SCALE GENOMIC DNA]</scope>
    <source>
        <strain evidence="6 7">NLAE-zl-C242</strain>
    </source>
</reference>
<evidence type="ECO:0000259" key="5">
    <source>
        <dbReference type="PROSITE" id="PS01124"/>
    </source>
</evidence>
<dbReference type="PROSITE" id="PS01124">
    <property type="entry name" value="HTH_ARAC_FAMILY_2"/>
    <property type="match status" value="1"/>
</dbReference>
<keyword evidence="7" id="KW-1185">Reference proteome</keyword>